<dbReference type="InterPro" id="IPR001247">
    <property type="entry name" value="ExoRNase_PH_dom1"/>
</dbReference>
<dbReference type="Proteomes" id="UP000054408">
    <property type="component" value="Unassembled WGS sequence"/>
</dbReference>
<dbReference type="GeneID" id="25569702"/>
<dbReference type="GO" id="GO:0005730">
    <property type="term" value="C:nucleolus"/>
    <property type="evidence" value="ECO:0007669"/>
    <property type="project" value="UniProtKB-SubCell"/>
</dbReference>
<dbReference type="OrthoDB" id="27298at2759"/>
<keyword evidence="4" id="KW-0963">Cytoplasm</keyword>
<proteinExistence type="inferred from homology"/>
<dbReference type="Pfam" id="PF03725">
    <property type="entry name" value="RNase_PH_C"/>
    <property type="match status" value="1"/>
</dbReference>
<dbReference type="AlphaFoldDB" id="A0A0L0D5Q9"/>
<dbReference type="GO" id="GO:0003723">
    <property type="term" value="F:RNA binding"/>
    <property type="evidence" value="ECO:0007669"/>
    <property type="project" value="TreeGrafter"/>
</dbReference>
<evidence type="ECO:0000259" key="7">
    <source>
        <dbReference type="Pfam" id="PF03725"/>
    </source>
</evidence>
<dbReference type="InterPro" id="IPR020568">
    <property type="entry name" value="Ribosomal_Su5_D2-typ_SF"/>
</dbReference>
<dbReference type="PANTHER" id="PTHR11953">
    <property type="entry name" value="EXOSOME COMPLEX COMPONENT"/>
    <property type="match status" value="1"/>
</dbReference>
<dbReference type="EMBL" id="GL349448">
    <property type="protein sequence ID" value="KNC47684.1"/>
    <property type="molecule type" value="Genomic_DNA"/>
</dbReference>
<evidence type="ECO:0000256" key="4">
    <source>
        <dbReference type="ARBA" id="ARBA00022490"/>
    </source>
</evidence>
<dbReference type="OMA" id="ECRINTH"/>
<dbReference type="eggNOG" id="KOG1068">
    <property type="taxonomic scope" value="Eukaryota"/>
</dbReference>
<dbReference type="GO" id="GO:0000177">
    <property type="term" value="C:cytoplasmic exosome (RNase complex)"/>
    <property type="evidence" value="ECO:0007669"/>
    <property type="project" value="TreeGrafter"/>
</dbReference>
<protein>
    <submittedName>
        <fullName evidence="8">Uncharacterized protein</fullName>
    </submittedName>
</protein>
<evidence type="ECO:0000259" key="6">
    <source>
        <dbReference type="Pfam" id="PF01138"/>
    </source>
</evidence>
<keyword evidence="5" id="KW-0271">Exosome</keyword>
<dbReference type="GO" id="GO:0071028">
    <property type="term" value="P:nuclear mRNA surveillance"/>
    <property type="evidence" value="ECO:0007669"/>
    <property type="project" value="TreeGrafter"/>
</dbReference>
<evidence type="ECO:0000313" key="9">
    <source>
        <dbReference type="Proteomes" id="UP000054408"/>
    </source>
</evidence>
<name>A0A0L0D5Q9_THETB</name>
<dbReference type="STRING" id="461836.A0A0L0D5Q9"/>
<dbReference type="SUPFAM" id="SSF54211">
    <property type="entry name" value="Ribosomal protein S5 domain 2-like"/>
    <property type="match status" value="1"/>
</dbReference>
<dbReference type="PANTHER" id="PTHR11953:SF0">
    <property type="entry name" value="EXOSOME COMPLEX COMPONENT RRP41"/>
    <property type="match status" value="1"/>
</dbReference>
<organism evidence="8 9">
    <name type="scientific">Thecamonas trahens ATCC 50062</name>
    <dbReference type="NCBI Taxonomy" id="461836"/>
    <lineage>
        <taxon>Eukaryota</taxon>
        <taxon>Apusozoa</taxon>
        <taxon>Apusomonadida</taxon>
        <taxon>Apusomonadidae</taxon>
        <taxon>Thecamonas</taxon>
    </lineage>
</organism>
<dbReference type="Pfam" id="PF01138">
    <property type="entry name" value="RNase_PH"/>
    <property type="match status" value="1"/>
</dbReference>
<comment type="subcellular location">
    <subcellularLocation>
        <location evidence="1">Cytoplasm</location>
    </subcellularLocation>
    <subcellularLocation>
        <location evidence="2">Nucleus</location>
        <location evidence="2">Nucleolus</location>
    </subcellularLocation>
</comment>
<dbReference type="GO" id="GO:0000176">
    <property type="term" value="C:nuclear exosome (RNase complex)"/>
    <property type="evidence" value="ECO:0007669"/>
    <property type="project" value="TreeGrafter"/>
</dbReference>
<dbReference type="RefSeq" id="XP_013759364.1">
    <property type="nucleotide sequence ID" value="XM_013903910.1"/>
</dbReference>
<gene>
    <name evidence="8" type="ORF">AMSG_11787</name>
</gene>
<dbReference type="CDD" id="cd11370">
    <property type="entry name" value="RNase_PH_RRP41"/>
    <property type="match status" value="1"/>
</dbReference>
<evidence type="ECO:0000256" key="1">
    <source>
        <dbReference type="ARBA" id="ARBA00004496"/>
    </source>
</evidence>
<dbReference type="InterPro" id="IPR036345">
    <property type="entry name" value="ExoRNase_PH_dom2_sf"/>
</dbReference>
<feature type="domain" description="Exoribonuclease phosphorolytic" evidence="6">
    <location>
        <begin position="21"/>
        <end position="151"/>
    </location>
</feature>
<dbReference type="GO" id="GO:0016075">
    <property type="term" value="P:rRNA catabolic process"/>
    <property type="evidence" value="ECO:0007669"/>
    <property type="project" value="TreeGrafter"/>
</dbReference>
<dbReference type="Gene3D" id="3.30.230.70">
    <property type="entry name" value="GHMP Kinase, N-terminal domain"/>
    <property type="match status" value="1"/>
</dbReference>
<dbReference type="InterPro" id="IPR027408">
    <property type="entry name" value="PNPase/RNase_PH_dom_sf"/>
</dbReference>
<reference evidence="8 9" key="1">
    <citation type="submission" date="2010-05" db="EMBL/GenBank/DDBJ databases">
        <title>The Genome Sequence of Thecamonas trahens ATCC 50062.</title>
        <authorList>
            <consortium name="The Broad Institute Genome Sequencing Platform"/>
            <person name="Russ C."/>
            <person name="Cuomo C."/>
            <person name="Shea T."/>
            <person name="Young S.K."/>
            <person name="Zeng Q."/>
            <person name="Koehrsen M."/>
            <person name="Haas B."/>
            <person name="Borodovsky M."/>
            <person name="Guigo R."/>
            <person name="Alvarado L."/>
            <person name="Berlin A."/>
            <person name="Bochicchio J."/>
            <person name="Borenstein D."/>
            <person name="Chapman S."/>
            <person name="Chen Z."/>
            <person name="Freedman E."/>
            <person name="Gellesch M."/>
            <person name="Goldberg J."/>
            <person name="Griggs A."/>
            <person name="Gujja S."/>
            <person name="Heilman E."/>
            <person name="Heiman D."/>
            <person name="Hepburn T."/>
            <person name="Howarth C."/>
            <person name="Jen D."/>
            <person name="Larson L."/>
            <person name="Mehta T."/>
            <person name="Park D."/>
            <person name="Pearson M."/>
            <person name="Roberts A."/>
            <person name="Saif S."/>
            <person name="Shenoy N."/>
            <person name="Sisk P."/>
            <person name="Stolte C."/>
            <person name="Sykes S."/>
            <person name="Thomson T."/>
            <person name="Walk T."/>
            <person name="White J."/>
            <person name="Yandava C."/>
            <person name="Burger G."/>
            <person name="Gray M.W."/>
            <person name="Holland P.W.H."/>
            <person name="King N."/>
            <person name="Lang F.B.F."/>
            <person name="Roger A.J."/>
            <person name="Ruiz-Trillo I."/>
            <person name="Lander E."/>
            <person name="Nusbaum C."/>
        </authorList>
    </citation>
    <scope>NUCLEOTIDE SEQUENCE [LARGE SCALE GENOMIC DNA]</scope>
    <source>
        <strain evidence="8 9">ATCC 50062</strain>
    </source>
</reference>
<dbReference type="SUPFAM" id="SSF55666">
    <property type="entry name" value="Ribonuclease PH domain 2-like"/>
    <property type="match status" value="1"/>
</dbReference>
<evidence type="ECO:0000313" key="8">
    <source>
        <dbReference type="EMBL" id="KNC47684.1"/>
    </source>
</evidence>
<dbReference type="InterPro" id="IPR015847">
    <property type="entry name" value="ExoRNase_PH_dom2"/>
</dbReference>
<evidence type="ECO:0000256" key="3">
    <source>
        <dbReference type="ARBA" id="ARBA00006678"/>
    </source>
</evidence>
<keyword evidence="9" id="KW-1185">Reference proteome</keyword>
<comment type="similarity">
    <text evidence="3">Belongs to the RNase PH family.</text>
</comment>
<evidence type="ECO:0000256" key="5">
    <source>
        <dbReference type="ARBA" id="ARBA00022835"/>
    </source>
</evidence>
<evidence type="ECO:0000256" key="2">
    <source>
        <dbReference type="ARBA" id="ARBA00004604"/>
    </source>
</evidence>
<dbReference type="GO" id="GO:0034475">
    <property type="term" value="P:U4 snRNA 3'-end processing"/>
    <property type="evidence" value="ECO:0007669"/>
    <property type="project" value="TreeGrafter"/>
</dbReference>
<dbReference type="GO" id="GO:0071051">
    <property type="term" value="P:poly(A)-dependent snoRNA 3'-end processing"/>
    <property type="evidence" value="ECO:0007669"/>
    <property type="project" value="TreeGrafter"/>
</dbReference>
<feature type="domain" description="Exoribonuclease phosphorolytic" evidence="7">
    <location>
        <begin position="154"/>
        <end position="219"/>
    </location>
</feature>
<dbReference type="InterPro" id="IPR050080">
    <property type="entry name" value="RNase_PH"/>
</dbReference>
<accession>A0A0L0D5Q9</accession>
<sequence length="247" mass="26549">MSRREFVSPEGLRLDGRRPDELRKLQARMDLFSRADGSAYVEMGNTKVVAAVYGPREVRRASMAKHDRAVVRAEFGMATFATGERKKSSKGDKRSAEVSQMLVATFEPVILTELFPRSQIDIFVHVLQADGGNVAAAINAATLALIDAGIPLKDFVVACSAGHIDGANVLDLNYLEDSSGGGPELLLAMLPTEATLSLVKINDRIPLDVYDALVSLAMKGAALIHEVLVAKVKEHAHQQAASLGTIV</sequence>
<dbReference type="FunFam" id="3.30.230.70:FF:000004">
    <property type="entry name" value="Exosome complex component Rrp41"/>
    <property type="match status" value="1"/>
</dbReference>